<dbReference type="OrthoDB" id="755863at2759"/>
<keyword evidence="3" id="KW-1185">Reference proteome</keyword>
<dbReference type="AlphaFoldDB" id="A0A9E7FXD7"/>
<protein>
    <submittedName>
        <fullName evidence="2">Uncharacterized protein</fullName>
    </submittedName>
</protein>
<feature type="compositionally biased region" description="Polar residues" evidence="1">
    <location>
        <begin position="19"/>
        <end position="33"/>
    </location>
</feature>
<reference evidence="2" key="1">
    <citation type="submission" date="2022-05" db="EMBL/GenBank/DDBJ databases">
        <title>The Musa troglodytarum L. genome provides insights into the mechanism of non-climacteric behaviour and enrichment of carotenoids.</title>
        <authorList>
            <person name="Wang J."/>
        </authorList>
    </citation>
    <scope>NUCLEOTIDE SEQUENCE</scope>
    <source>
        <tissue evidence="2">Leaf</tissue>
    </source>
</reference>
<sequence length="145" mass="16542">MASTSKVPLLPSRTHEIGESSSSGDPPTAGASTLQAQIVARQEEIRHLILQIQKVEHRMYMRMHGKEWYPGERRENEDRLWNCTNKKAQLTSTTNKLIKQTEESKAMVSALASKIDLLRRIKPAEPQVHDPEIRQKTKKEVCCPK</sequence>
<feature type="region of interest" description="Disordered" evidence="1">
    <location>
        <begin position="1"/>
        <end position="33"/>
    </location>
</feature>
<name>A0A9E7FXD7_9LILI</name>
<dbReference type="EMBL" id="CP097507">
    <property type="protein sequence ID" value="URE04121.1"/>
    <property type="molecule type" value="Genomic_DNA"/>
</dbReference>
<proteinExistence type="predicted"/>
<dbReference type="Proteomes" id="UP001055439">
    <property type="component" value="Chromosome 5"/>
</dbReference>
<evidence type="ECO:0000256" key="1">
    <source>
        <dbReference type="SAM" id="MobiDB-lite"/>
    </source>
</evidence>
<accession>A0A9E7FXD7</accession>
<organism evidence="2 3">
    <name type="scientific">Musa troglodytarum</name>
    <name type="common">fe'i banana</name>
    <dbReference type="NCBI Taxonomy" id="320322"/>
    <lineage>
        <taxon>Eukaryota</taxon>
        <taxon>Viridiplantae</taxon>
        <taxon>Streptophyta</taxon>
        <taxon>Embryophyta</taxon>
        <taxon>Tracheophyta</taxon>
        <taxon>Spermatophyta</taxon>
        <taxon>Magnoliopsida</taxon>
        <taxon>Liliopsida</taxon>
        <taxon>Zingiberales</taxon>
        <taxon>Musaceae</taxon>
        <taxon>Musa</taxon>
    </lineage>
</organism>
<gene>
    <name evidence="2" type="ORF">MUK42_32704</name>
</gene>
<evidence type="ECO:0000313" key="2">
    <source>
        <dbReference type="EMBL" id="URE04121.1"/>
    </source>
</evidence>
<feature type="region of interest" description="Disordered" evidence="1">
    <location>
        <begin position="126"/>
        <end position="145"/>
    </location>
</feature>
<evidence type="ECO:0000313" key="3">
    <source>
        <dbReference type="Proteomes" id="UP001055439"/>
    </source>
</evidence>